<reference evidence="1" key="1">
    <citation type="submission" date="2024-01" db="EMBL/GenBank/DDBJ databases">
        <authorList>
            <person name="Webb A."/>
        </authorList>
    </citation>
    <scope>NUCLEOTIDE SEQUENCE</scope>
    <source>
        <strain evidence="1">Pm1</strain>
    </source>
</reference>
<accession>A0AAV1U9U5</accession>
<comment type="caution">
    <text evidence="1">The sequence shown here is derived from an EMBL/GenBank/DDBJ whole genome shotgun (WGS) entry which is preliminary data.</text>
</comment>
<dbReference type="EMBL" id="CAKLBY020000177">
    <property type="protein sequence ID" value="CAK7931609.1"/>
    <property type="molecule type" value="Genomic_DNA"/>
</dbReference>
<name>A0AAV1U9U5_9STRA</name>
<dbReference type="AlphaFoldDB" id="A0AAV1U9U5"/>
<proteinExistence type="predicted"/>
<gene>
    <name evidence="1" type="ORF">PM001_LOCUS16759</name>
</gene>
<organism evidence="1 2">
    <name type="scientific">Peronospora matthiolae</name>
    <dbReference type="NCBI Taxonomy" id="2874970"/>
    <lineage>
        <taxon>Eukaryota</taxon>
        <taxon>Sar</taxon>
        <taxon>Stramenopiles</taxon>
        <taxon>Oomycota</taxon>
        <taxon>Peronosporomycetes</taxon>
        <taxon>Peronosporales</taxon>
        <taxon>Peronosporaceae</taxon>
        <taxon>Peronospora</taxon>
    </lineage>
</organism>
<protein>
    <submittedName>
        <fullName evidence="1">Uncharacterized protein</fullName>
    </submittedName>
</protein>
<evidence type="ECO:0000313" key="2">
    <source>
        <dbReference type="Proteomes" id="UP001162060"/>
    </source>
</evidence>
<evidence type="ECO:0000313" key="1">
    <source>
        <dbReference type="EMBL" id="CAK7931609.1"/>
    </source>
</evidence>
<sequence>MEIPYASDVIRSVVAPLLFDTLAAHSVVPYTIRLRNRNVADSVNVIVAV</sequence>
<dbReference type="Proteomes" id="UP001162060">
    <property type="component" value="Unassembled WGS sequence"/>
</dbReference>